<dbReference type="AlphaFoldDB" id="A0A2C6KP81"/>
<dbReference type="RefSeq" id="XP_067920023.1">
    <property type="nucleotide sequence ID" value="XM_068068000.1"/>
</dbReference>
<feature type="region of interest" description="Disordered" evidence="1">
    <location>
        <begin position="205"/>
        <end position="283"/>
    </location>
</feature>
<feature type="compositionally biased region" description="Basic and acidic residues" evidence="1">
    <location>
        <begin position="58"/>
        <end position="73"/>
    </location>
</feature>
<feature type="compositionally biased region" description="Low complexity" evidence="1">
    <location>
        <begin position="86"/>
        <end position="96"/>
    </location>
</feature>
<evidence type="ECO:0000313" key="3">
    <source>
        <dbReference type="Proteomes" id="UP000221165"/>
    </source>
</evidence>
<organism evidence="2 3">
    <name type="scientific">Cystoisospora suis</name>
    <dbReference type="NCBI Taxonomy" id="483139"/>
    <lineage>
        <taxon>Eukaryota</taxon>
        <taxon>Sar</taxon>
        <taxon>Alveolata</taxon>
        <taxon>Apicomplexa</taxon>
        <taxon>Conoidasida</taxon>
        <taxon>Coccidia</taxon>
        <taxon>Eucoccidiorida</taxon>
        <taxon>Eimeriorina</taxon>
        <taxon>Sarcocystidae</taxon>
        <taxon>Cystoisospora</taxon>
    </lineage>
</organism>
<dbReference type="GeneID" id="94431211"/>
<feature type="compositionally biased region" description="Low complexity" evidence="1">
    <location>
        <begin position="342"/>
        <end position="357"/>
    </location>
</feature>
<dbReference type="EMBL" id="MIGC01004221">
    <property type="protein sequence ID" value="PHJ18315.1"/>
    <property type="molecule type" value="Genomic_DNA"/>
</dbReference>
<reference evidence="2 3" key="1">
    <citation type="journal article" date="2017" name="Int. J. Parasitol.">
        <title>The genome of the protozoan parasite Cystoisospora suis and a reverse vaccinology approach to identify vaccine candidates.</title>
        <authorList>
            <person name="Palmieri N."/>
            <person name="Shrestha A."/>
            <person name="Ruttkowski B."/>
            <person name="Beck T."/>
            <person name="Vogl C."/>
            <person name="Tomley F."/>
            <person name="Blake D.P."/>
            <person name="Joachim A."/>
        </authorList>
    </citation>
    <scope>NUCLEOTIDE SEQUENCE [LARGE SCALE GENOMIC DNA]</scope>
    <source>
        <strain evidence="2 3">Wien I</strain>
    </source>
</reference>
<feature type="compositionally biased region" description="Low complexity" evidence="1">
    <location>
        <begin position="227"/>
        <end position="263"/>
    </location>
</feature>
<protein>
    <submittedName>
        <fullName evidence="2">Uncharacterized protein</fullName>
    </submittedName>
</protein>
<name>A0A2C6KP81_9APIC</name>
<feature type="compositionally biased region" description="Basic and acidic residues" evidence="1">
    <location>
        <begin position="162"/>
        <end position="177"/>
    </location>
</feature>
<feature type="compositionally biased region" description="Pro residues" evidence="1">
    <location>
        <begin position="134"/>
        <end position="144"/>
    </location>
</feature>
<evidence type="ECO:0000256" key="1">
    <source>
        <dbReference type="SAM" id="MobiDB-lite"/>
    </source>
</evidence>
<accession>A0A2C6KP81</accession>
<comment type="caution">
    <text evidence="2">The sequence shown here is derived from an EMBL/GenBank/DDBJ whole genome shotgun (WGS) entry which is preliminary data.</text>
</comment>
<dbReference type="VEuPathDB" id="ToxoDB:CSUI_007857"/>
<feature type="region of interest" description="Disordered" evidence="1">
    <location>
        <begin position="43"/>
        <end position="188"/>
    </location>
</feature>
<evidence type="ECO:0000313" key="2">
    <source>
        <dbReference type="EMBL" id="PHJ18315.1"/>
    </source>
</evidence>
<proteinExistence type="predicted"/>
<keyword evidence="3" id="KW-1185">Reference proteome</keyword>
<feature type="region of interest" description="Disordered" evidence="1">
    <location>
        <begin position="1"/>
        <end position="20"/>
    </location>
</feature>
<gene>
    <name evidence="2" type="ORF">CSUI_007857</name>
</gene>
<dbReference type="Proteomes" id="UP000221165">
    <property type="component" value="Unassembled WGS sequence"/>
</dbReference>
<feature type="region of interest" description="Disordered" evidence="1">
    <location>
        <begin position="298"/>
        <end position="357"/>
    </location>
</feature>
<sequence>MPSGASASSYGGTSSSSTGLSVVSEGWFGAVAKAMKSSLIGMQSAGGDVSKQQAAGQEGRERGEGGGRGRKVQEGGVHYGVRSSPDDSFSSSASLDFRPNRYTTQTPSSSFSSSSSTREIAPGGSSREVVPAHCPAPPPPPPPLFSSSSSAPLGRQRGRGSAHIDDGNDAGRSRDDDSSSSNNKVFYDANDSIHAWVEDDNDISADTWDALNGDDSPSSTLPPPPTTTSSSRSAPQNPPSSFSSSLSSSSSAFSANLPSSSSSHRQPHYEPPQKPAGHSLSLNSSNVTNVSIAFSASPHLRSGGVCTPHPQASPGLILKPSSHLPPNAPGVSLSVSNPPKNLSSSASSLSSSSSSTGLLTGGLVISQEAKKNATTKKGDVSSLLSSGDNFFDEIEKQLMSDEF</sequence>